<evidence type="ECO:0008006" key="3">
    <source>
        <dbReference type="Google" id="ProtNLM"/>
    </source>
</evidence>
<name>A0ABX7MC49_9RHOO</name>
<evidence type="ECO:0000313" key="1">
    <source>
        <dbReference type="EMBL" id="QSI78268.1"/>
    </source>
</evidence>
<dbReference type="Proteomes" id="UP000663570">
    <property type="component" value="Chromosome"/>
</dbReference>
<proteinExistence type="predicted"/>
<organism evidence="1 2">
    <name type="scientific">Niveibacterium microcysteis</name>
    <dbReference type="NCBI Taxonomy" id="2811415"/>
    <lineage>
        <taxon>Bacteria</taxon>
        <taxon>Pseudomonadati</taxon>
        <taxon>Pseudomonadota</taxon>
        <taxon>Betaproteobacteria</taxon>
        <taxon>Rhodocyclales</taxon>
        <taxon>Rhodocyclaceae</taxon>
        <taxon>Niveibacterium</taxon>
    </lineage>
</organism>
<evidence type="ECO:0000313" key="2">
    <source>
        <dbReference type="Proteomes" id="UP000663570"/>
    </source>
</evidence>
<sequence length="123" mass="13603">MHRHDQILYSEIDGPWNLELIEHYRERATKMACELAAQGAWAAIIEIRGEAICPLDALEAIRQGVHAFAAQGRICTAYVIAPDVKGAAISAPIWRGIYAGVMPFEIFETREAAMAWSLKHLAG</sequence>
<dbReference type="EMBL" id="CP071060">
    <property type="protein sequence ID" value="QSI78268.1"/>
    <property type="molecule type" value="Genomic_DNA"/>
</dbReference>
<gene>
    <name evidence="1" type="ORF">JY500_06450</name>
</gene>
<keyword evidence="2" id="KW-1185">Reference proteome</keyword>
<dbReference type="RefSeq" id="WP_206255591.1">
    <property type="nucleotide sequence ID" value="NZ_CP071060.1"/>
</dbReference>
<reference evidence="1 2" key="1">
    <citation type="submission" date="2021-02" db="EMBL/GenBank/DDBJ databases">
        <title>Niveibacterium changnyeongensis HC41.</title>
        <authorList>
            <person name="Kang M."/>
        </authorList>
    </citation>
    <scope>NUCLEOTIDE SEQUENCE [LARGE SCALE GENOMIC DNA]</scope>
    <source>
        <strain evidence="1 2">HC41</strain>
    </source>
</reference>
<accession>A0ABX7MC49</accession>
<protein>
    <recommendedName>
        <fullName evidence="3">STAS/SEC14 domain-containing protein</fullName>
    </recommendedName>
</protein>